<dbReference type="AlphaFoldDB" id="A0A5J4W625"/>
<dbReference type="Proteomes" id="UP000324800">
    <property type="component" value="Unassembled WGS sequence"/>
</dbReference>
<evidence type="ECO:0000313" key="1">
    <source>
        <dbReference type="EMBL" id="KAA6390220.1"/>
    </source>
</evidence>
<organism evidence="1 2">
    <name type="scientific">Streblomastix strix</name>
    <dbReference type="NCBI Taxonomy" id="222440"/>
    <lineage>
        <taxon>Eukaryota</taxon>
        <taxon>Metamonada</taxon>
        <taxon>Preaxostyla</taxon>
        <taxon>Oxymonadida</taxon>
        <taxon>Streblomastigidae</taxon>
        <taxon>Streblomastix</taxon>
    </lineage>
</organism>
<reference evidence="1 2" key="1">
    <citation type="submission" date="2019-03" db="EMBL/GenBank/DDBJ databases">
        <title>Single cell metagenomics reveals metabolic interactions within the superorganism composed of flagellate Streblomastix strix and complex community of Bacteroidetes bacteria on its surface.</title>
        <authorList>
            <person name="Treitli S.C."/>
            <person name="Kolisko M."/>
            <person name="Husnik F."/>
            <person name="Keeling P."/>
            <person name="Hampl V."/>
        </authorList>
    </citation>
    <scope>NUCLEOTIDE SEQUENCE [LARGE SCALE GENOMIC DNA]</scope>
    <source>
        <strain evidence="1">ST1C</strain>
    </source>
</reference>
<name>A0A5J4W625_9EUKA</name>
<comment type="caution">
    <text evidence="1">The sequence shown here is derived from an EMBL/GenBank/DDBJ whole genome shotgun (WGS) entry which is preliminary data.</text>
</comment>
<dbReference type="EMBL" id="SNRW01003295">
    <property type="protein sequence ID" value="KAA6390220.1"/>
    <property type="molecule type" value="Genomic_DNA"/>
</dbReference>
<proteinExistence type="predicted"/>
<sequence>MHVRKIATDHSFMRGYISSKMGARTNIRVTLQENLITRIIESSLIPEEAAHENQNNHIQFVAAGTYPQLKIAQTPIQMHYLCDAIIKFIFDHAKDPQMLNFEIIVEIGLTMVMFRQSLMLHSQKWMNGKICG</sequence>
<accession>A0A5J4W625</accession>
<protein>
    <submittedName>
        <fullName evidence="1">Uncharacterized protein</fullName>
    </submittedName>
</protein>
<gene>
    <name evidence="1" type="ORF">EZS28_014251</name>
</gene>
<evidence type="ECO:0000313" key="2">
    <source>
        <dbReference type="Proteomes" id="UP000324800"/>
    </source>
</evidence>